<sequence length="173" mass="19123">MIRMISGCTLASRIIRPFQAGLATAQETHKLSLMFGSFEPLLAFFALSALTDDESLRGEVLWVRLSLPQRHRGRHPTVLVPAFRRPHAETALPWNEFNRSTDRSPSATSRPGASYESPGIIGAVTSLGAFGLLATSACVFGDVRITWRNRGLGRFEGQEDGARSRSLSRDEWH</sequence>
<gene>
    <name evidence="3" type="ORF">DL762_004192</name>
</gene>
<keyword evidence="4" id="KW-1185">Reference proteome</keyword>
<keyword evidence="2" id="KW-0812">Transmembrane</keyword>
<name>A0ABY0H9H9_9PEZI</name>
<feature type="region of interest" description="Disordered" evidence="1">
    <location>
        <begin position="94"/>
        <end position="114"/>
    </location>
</feature>
<organism evidence="3 4">
    <name type="scientific">Monosporascus cannonballus</name>
    <dbReference type="NCBI Taxonomy" id="155416"/>
    <lineage>
        <taxon>Eukaryota</taxon>
        <taxon>Fungi</taxon>
        <taxon>Dikarya</taxon>
        <taxon>Ascomycota</taxon>
        <taxon>Pezizomycotina</taxon>
        <taxon>Sordariomycetes</taxon>
        <taxon>Xylariomycetidae</taxon>
        <taxon>Xylariales</taxon>
        <taxon>Xylariales incertae sedis</taxon>
        <taxon>Monosporascus</taxon>
    </lineage>
</organism>
<evidence type="ECO:0000256" key="2">
    <source>
        <dbReference type="SAM" id="Phobius"/>
    </source>
</evidence>
<comment type="caution">
    <text evidence="3">The sequence shown here is derived from an EMBL/GenBank/DDBJ whole genome shotgun (WGS) entry which is preliminary data.</text>
</comment>
<evidence type="ECO:0000256" key="1">
    <source>
        <dbReference type="SAM" id="MobiDB-lite"/>
    </source>
</evidence>
<evidence type="ECO:0000313" key="3">
    <source>
        <dbReference type="EMBL" id="RYO87546.1"/>
    </source>
</evidence>
<dbReference type="Proteomes" id="UP000294003">
    <property type="component" value="Unassembled WGS sequence"/>
</dbReference>
<dbReference type="EMBL" id="QJNS01000099">
    <property type="protein sequence ID" value="RYO87546.1"/>
    <property type="molecule type" value="Genomic_DNA"/>
</dbReference>
<reference evidence="3 4" key="1">
    <citation type="submission" date="2018-06" db="EMBL/GenBank/DDBJ databases">
        <title>Complete Genomes of Monosporascus.</title>
        <authorList>
            <person name="Robinson A.J."/>
            <person name="Natvig D.O."/>
        </authorList>
    </citation>
    <scope>NUCLEOTIDE SEQUENCE [LARGE SCALE GENOMIC DNA]</scope>
    <source>
        <strain evidence="3 4">CBS 609.92</strain>
    </source>
</reference>
<keyword evidence="2" id="KW-0472">Membrane</keyword>
<evidence type="ECO:0000313" key="4">
    <source>
        <dbReference type="Proteomes" id="UP000294003"/>
    </source>
</evidence>
<accession>A0ABY0H9H9</accession>
<protein>
    <submittedName>
        <fullName evidence="3">Uncharacterized protein</fullName>
    </submittedName>
</protein>
<proteinExistence type="predicted"/>
<feature type="transmembrane region" description="Helical" evidence="2">
    <location>
        <begin position="120"/>
        <end position="140"/>
    </location>
</feature>
<keyword evidence="2" id="KW-1133">Transmembrane helix</keyword>